<evidence type="ECO:0000256" key="2">
    <source>
        <dbReference type="ARBA" id="ARBA00007964"/>
    </source>
</evidence>
<evidence type="ECO:0000256" key="6">
    <source>
        <dbReference type="ARBA" id="ARBA00022605"/>
    </source>
</evidence>
<dbReference type="InterPro" id="IPR046825">
    <property type="entry name" value="PDH_C"/>
</dbReference>
<organism evidence="13 15">
    <name type="scientific">Staphylococcus edaphicus</name>
    <dbReference type="NCBI Taxonomy" id="1955013"/>
    <lineage>
        <taxon>Bacteria</taxon>
        <taxon>Bacillati</taxon>
        <taxon>Bacillota</taxon>
        <taxon>Bacilli</taxon>
        <taxon>Bacillales</taxon>
        <taxon>Staphylococcaceae</taxon>
        <taxon>Staphylococcus</taxon>
    </lineage>
</organism>
<dbReference type="GO" id="GO:0008977">
    <property type="term" value="F:prephenate dehydrogenase (NAD+) activity"/>
    <property type="evidence" value="ECO:0007669"/>
    <property type="project" value="UniProtKB-EC"/>
</dbReference>
<dbReference type="InterPro" id="IPR003099">
    <property type="entry name" value="Prephen_DH"/>
</dbReference>
<dbReference type="InterPro" id="IPR050812">
    <property type="entry name" value="Preph/Arog_dehydrog"/>
</dbReference>
<dbReference type="SUPFAM" id="SSF55021">
    <property type="entry name" value="ACT-like"/>
    <property type="match status" value="1"/>
</dbReference>
<dbReference type="InterPro" id="IPR002912">
    <property type="entry name" value="ACT_dom"/>
</dbReference>
<dbReference type="InterPro" id="IPR036291">
    <property type="entry name" value="NAD(P)-bd_dom_sf"/>
</dbReference>
<dbReference type="SUPFAM" id="SSF51735">
    <property type="entry name" value="NAD(P)-binding Rossmann-fold domains"/>
    <property type="match status" value="1"/>
</dbReference>
<keyword evidence="7 14" id="KW-0560">Oxidoreductase</keyword>
<reference evidence="13" key="1">
    <citation type="journal article" date="2017" name="Appl. Environ. Microbiol.">
        <title>Staphylococcus edaphicus sp. nov., isolated in Antarctica, harbours mecC gene and genomic islands with suspected role in adaptation to extreme environment.</title>
        <authorList>
            <person name="Pantucek R."/>
            <person name="Sedlacek I."/>
            <person name="Indrakova A."/>
            <person name="Vrbovska V."/>
            <person name="Maslanova I."/>
            <person name="Kovarovic V."/>
            <person name="Svec P."/>
            <person name="Kralova S."/>
            <person name="Kristofova L."/>
            <person name="Keklakova J."/>
            <person name="Petras P."/>
            <person name="Doskar J."/>
        </authorList>
    </citation>
    <scope>NUCLEOTIDE SEQUENCE</scope>
    <source>
        <strain evidence="13">CCM 8730</strain>
    </source>
</reference>
<dbReference type="NCBIfam" id="NF005106">
    <property type="entry name" value="PRK06545.1-4"/>
    <property type="match status" value="1"/>
</dbReference>
<evidence type="ECO:0000259" key="12">
    <source>
        <dbReference type="PROSITE" id="PS51671"/>
    </source>
</evidence>
<reference evidence="13" key="3">
    <citation type="submission" date="2017-10" db="EMBL/GenBank/DDBJ databases">
        <authorList>
            <person name="Vrbovska V."/>
            <person name="Kovarovic V."/>
            <person name="Indrakova A."/>
        </authorList>
    </citation>
    <scope>NUCLEOTIDE SEQUENCE</scope>
    <source>
        <strain evidence="13">CCM 8730</strain>
    </source>
</reference>
<proteinExistence type="inferred from homology"/>
<dbReference type="Pfam" id="PF20463">
    <property type="entry name" value="PDH_C"/>
    <property type="match status" value="1"/>
</dbReference>
<evidence type="ECO:0000256" key="4">
    <source>
        <dbReference type="ARBA" id="ARBA00016891"/>
    </source>
</evidence>
<feature type="domain" description="Prephenate/arogenate dehydrogenase" evidence="11">
    <location>
        <begin position="2"/>
        <end position="291"/>
    </location>
</feature>
<evidence type="ECO:0000256" key="5">
    <source>
        <dbReference type="ARBA" id="ARBA00022498"/>
    </source>
</evidence>
<evidence type="ECO:0000259" key="11">
    <source>
        <dbReference type="PROSITE" id="PS51176"/>
    </source>
</evidence>
<dbReference type="Gene3D" id="3.40.50.720">
    <property type="entry name" value="NAD(P)-binding Rossmann-like Domain"/>
    <property type="match status" value="1"/>
</dbReference>
<protein>
    <recommendedName>
        <fullName evidence="4">Prephenate dehydrogenase</fullName>
        <ecNumber evidence="3">1.3.1.12</ecNumber>
    </recommendedName>
</protein>
<keyword evidence="9" id="KW-0057">Aromatic amino acid biosynthesis</keyword>
<evidence type="ECO:0000313" key="16">
    <source>
        <dbReference type="Proteomes" id="UP001056588"/>
    </source>
</evidence>
<reference evidence="14" key="4">
    <citation type="submission" date="2022-03" db="EMBL/GenBank/DDBJ databases">
        <title>Complete Genome Sequence of Staphylococcus edaphicus strain CCM 8731.</title>
        <authorList>
            <person name="Rimmer C.O."/>
            <person name="Thomas J.C."/>
        </authorList>
    </citation>
    <scope>NUCLEOTIDE SEQUENCE</scope>
    <source>
        <strain evidence="14">CCM 8731</strain>
    </source>
</reference>
<dbReference type="GO" id="GO:0006571">
    <property type="term" value="P:tyrosine biosynthetic process"/>
    <property type="evidence" value="ECO:0007669"/>
    <property type="project" value="UniProtKB-UniPathway"/>
</dbReference>
<dbReference type="GO" id="GO:0004665">
    <property type="term" value="F:prephenate dehydrogenase (NADP+) activity"/>
    <property type="evidence" value="ECO:0007669"/>
    <property type="project" value="InterPro"/>
</dbReference>
<evidence type="ECO:0000256" key="10">
    <source>
        <dbReference type="ARBA" id="ARBA00049260"/>
    </source>
</evidence>
<dbReference type="NCBIfam" id="NF005107">
    <property type="entry name" value="PRK06545.1-5"/>
    <property type="match status" value="1"/>
</dbReference>
<evidence type="ECO:0000256" key="1">
    <source>
        <dbReference type="ARBA" id="ARBA00005067"/>
    </source>
</evidence>
<keyword evidence="5" id="KW-0827">Tyrosine biosynthesis</keyword>
<evidence type="ECO:0000256" key="3">
    <source>
        <dbReference type="ARBA" id="ARBA00012068"/>
    </source>
</evidence>
<evidence type="ECO:0000256" key="9">
    <source>
        <dbReference type="ARBA" id="ARBA00023141"/>
    </source>
</evidence>
<dbReference type="FunFam" id="3.40.50.720:FF:000208">
    <property type="entry name" value="Prephenate dehydrogenase"/>
    <property type="match status" value="1"/>
</dbReference>
<reference evidence="15" key="2">
    <citation type="submission" date="2017-10" db="EMBL/GenBank/DDBJ databases">
        <title>Staphylococcus edaphicus sp. nov., isolated in Antarctica, harbouring mecC gene and genomic islands essential in adaptation to extreme environment.</title>
        <authorList>
            <person name="Pantucek R."/>
            <person name="Sedlacek I."/>
            <person name="Indrakova A."/>
            <person name="Vrbovska V."/>
            <person name="Maslanova I."/>
            <person name="Kovarovic V."/>
            <person name="Svec P."/>
            <person name="Kralova S."/>
            <person name="Kristofova L."/>
            <person name="Keklakova J."/>
            <person name="Petras P."/>
            <person name="Doskar J."/>
        </authorList>
    </citation>
    <scope>NUCLEOTIDE SEQUENCE [LARGE SCALE GENOMIC DNA]</scope>
    <source>
        <strain evidence="15">CCM 5085</strain>
    </source>
</reference>
<dbReference type="Gene3D" id="1.10.3660.10">
    <property type="entry name" value="6-phosphogluconate dehydrogenase C-terminal like domain"/>
    <property type="match status" value="1"/>
</dbReference>
<dbReference type="CDD" id="cd04909">
    <property type="entry name" value="ACT_PDH-BS"/>
    <property type="match status" value="1"/>
</dbReference>
<dbReference type="AlphaFoldDB" id="A0A2C6WLT8"/>
<comment type="catalytic activity">
    <reaction evidence="10">
        <text>prephenate + NAD(+) = 3-(4-hydroxyphenyl)pyruvate + CO2 + NADH</text>
        <dbReference type="Rhea" id="RHEA:13869"/>
        <dbReference type="ChEBI" id="CHEBI:16526"/>
        <dbReference type="ChEBI" id="CHEBI:29934"/>
        <dbReference type="ChEBI" id="CHEBI:36242"/>
        <dbReference type="ChEBI" id="CHEBI:57540"/>
        <dbReference type="ChEBI" id="CHEBI:57945"/>
        <dbReference type="EC" id="1.3.1.12"/>
    </reaction>
</comment>
<comment type="pathway">
    <text evidence="1">Amino-acid biosynthesis; L-tyrosine biosynthesis; (4-hydroxyphenyl)pyruvate from prephenate (NAD(+) route): step 1/1.</text>
</comment>
<dbReference type="Proteomes" id="UP001056588">
    <property type="component" value="Chromosome"/>
</dbReference>
<keyword evidence="6" id="KW-0028">Amino-acid biosynthesis</keyword>
<comment type="similarity">
    <text evidence="2">Belongs to the prephenate/arogenate dehydrogenase family.</text>
</comment>
<dbReference type="GO" id="GO:0070403">
    <property type="term" value="F:NAD+ binding"/>
    <property type="evidence" value="ECO:0007669"/>
    <property type="project" value="InterPro"/>
</dbReference>
<dbReference type="EMBL" id="MRZN01000013">
    <property type="protein sequence ID" value="PHK49339.1"/>
    <property type="molecule type" value="Genomic_DNA"/>
</dbReference>
<keyword evidence="16" id="KW-1185">Reference proteome</keyword>
<dbReference type="RefSeq" id="WP_099090532.1">
    <property type="nucleotide sequence ID" value="NZ_CP093217.1"/>
</dbReference>
<keyword evidence="8" id="KW-0520">NAD</keyword>
<dbReference type="PANTHER" id="PTHR21363">
    <property type="entry name" value="PREPHENATE DEHYDROGENASE"/>
    <property type="match status" value="1"/>
</dbReference>
<dbReference type="InterPro" id="IPR046826">
    <property type="entry name" value="PDH_N"/>
</dbReference>
<sequence length="363" mass="40745">MKQILFVGLGLIGGSLASNLRYYHDDIEITAFDADTSQLDKALSIGIIDYQSTDYKTSIENADIIIYATPVQQTVRYLQDLPNYQLRKHVIISDTGSTKSTIQQYEHFLLDYDIHLIGGHPMAGSHKSGVLNAKKHLFENAFYILVHNEPANDHAFEEIQDLLKTTDAKFISTTAEEHDFVTGIVSHVPHIIASSLVHLNAQHVDDSALVKTLAAGGFRDITRIASSNPVMWRDITVENKDTILGILKEWKDQMGDVISLIERNNAEDLHAFFNDAKIYRDELPLKQQGALSVEYDLYVDIPDKSGMISKVTNILSLHNISISNLRILEVREDIYGALRISFKNPEDRKAGADALSNFDTYID</sequence>
<evidence type="ECO:0000256" key="7">
    <source>
        <dbReference type="ARBA" id="ARBA00023002"/>
    </source>
</evidence>
<dbReference type="FunFam" id="1.10.3660.10:FF:000003">
    <property type="entry name" value="Prephenate dehydrogenase"/>
    <property type="match status" value="1"/>
</dbReference>
<accession>A0A2C6WLT8</accession>
<dbReference type="PROSITE" id="PS51671">
    <property type="entry name" value="ACT"/>
    <property type="match status" value="1"/>
</dbReference>
<dbReference type="EC" id="1.3.1.12" evidence="3"/>
<evidence type="ECO:0000313" key="15">
    <source>
        <dbReference type="Proteomes" id="UP000223828"/>
    </source>
</evidence>
<dbReference type="PROSITE" id="PS51176">
    <property type="entry name" value="PDH_ADH"/>
    <property type="match status" value="1"/>
</dbReference>
<dbReference type="OrthoDB" id="9802008at2"/>
<dbReference type="InterPro" id="IPR008927">
    <property type="entry name" value="6-PGluconate_DH-like_C_sf"/>
</dbReference>
<feature type="domain" description="ACT" evidence="12">
    <location>
        <begin position="296"/>
        <end position="363"/>
    </location>
</feature>
<evidence type="ECO:0000256" key="8">
    <source>
        <dbReference type="ARBA" id="ARBA00023027"/>
    </source>
</evidence>
<dbReference type="Pfam" id="PF02153">
    <property type="entry name" value="PDH_N"/>
    <property type="match status" value="1"/>
</dbReference>
<evidence type="ECO:0000313" key="13">
    <source>
        <dbReference type="EMBL" id="PHK49339.1"/>
    </source>
</evidence>
<gene>
    <name evidence="13" type="ORF">BTJ66_08460</name>
    <name evidence="14" type="ORF">MNY58_07720</name>
</gene>
<dbReference type="InterPro" id="IPR045865">
    <property type="entry name" value="ACT-like_dom_sf"/>
</dbReference>
<dbReference type="SUPFAM" id="SSF48179">
    <property type="entry name" value="6-phosphogluconate dehydrogenase C-terminal domain-like"/>
    <property type="match status" value="1"/>
</dbReference>
<name>A0A2C6WLT8_9STAP</name>
<dbReference type="PANTHER" id="PTHR21363:SF0">
    <property type="entry name" value="PREPHENATE DEHYDROGENASE [NADP(+)]"/>
    <property type="match status" value="1"/>
</dbReference>
<dbReference type="UniPathway" id="UPA00122">
    <property type="reaction ID" value="UER00961"/>
</dbReference>
<dbReference type="Proteomes" id="UP000223828">
    <property type="component" value="Unassembled WGS sequence"/>
</dbReference>
<dbReference type="EMBL" id="CP093217">
    <property type="protein sequence ID" value="UQW80496.1"/>
    <property type="molecule type" value="Genomic_DNA"/>
</dbReference>
<evidence type="ECO:0000313" key="14">
    <source>
        <dbReference type="EMBL" id="UQW80496.1"/>
    </source>
</evidence>